<gene>
    <name evidence="4" type="ORF">QJS04_geneDACA018214</name>
</gene>
<keyword evidence="2" id="KW-1133">Transmembrane helix</keyword>
<name>A0AAV9BVP0_ACOGR</name>
<keyword evidence="2" id="KW-0812">Transmembrane</keyword>
<evidence type="ECO:0000256" key="2">
    <source>
        <dbReference type="SAM" id="Phobius"/>
    </source>
</evidence>
<dbReference type="PANTHER" id="PTHR31325">
    <property type="entry name" value="OS01G0798800 PROTEIN-RELATED"/>
    <property type="match status" value="1"/>
</dbReference>
<dbReference type="Pfam" id="PF04578">
    <property type="entry name" value="DUF594"/>
    <property type="match status" value="1"/>
</dbReference>
<feature type="compositionally biased region" description="Gly residues" evidence="1">
    <location>
        <begin position="1"/>
        <end position="10"/>
    </location>
</feature>
<evidence type="ECO:0000256" key="1">
    <source>
        <dbReference type="SAM" id="MobiDB-lite"/>
    </source>
</evidence>
<feature type="region of interest" description="Disordered" evidence="1">
    <location>
        <begin position="1"/>
        <end position="32"/>
    </location>
</feature>
<reference evidence="4" key="2">
    <citation type="submission" date="2023-06" db="EMBL/GenBank/DDBJ databases">
        <authorList>
            <person name="Ma L."/>
            <person name="Liu K.-W."/>
            <person name="Li Z."/>
            <person name="Hsiao Y.-Y."/>
            <person name="Qi Y."/>
            <person name="Fu T."/>
            <person name="Tang G."/>
            <person name="Zhang D."/>
            <person name="Sun W.-H."/>
            <person name="Liu D.-K."/>
            <person name="Li Y."/>
            <person name="Chen G.-Z."/>
            <person name="Liu X.-D."/>
            <person name="Liao X.-Y."/>
            <person name="Jiang Y.-T."/>
            <person name="Yu X."/>
            <person name="Hao Y."/>
            <person name="Huang J."/>
            <person name="Zhao X.-W."/>
            <person name="Ke S."/>
            <person name="Chen Y.-Y."/>
            <person name="Wu W.-L."/>
            <person name="Hsu J.-L."/>
            <person name="Lin Y.-F."/>
            <person name="Huang M.-D."/>
            <person name="Li C.-Y."/>
            <person name="Huang L."/>
            <person name="Wang Z.-W."/>
            <person name="Zhao X."/>
            <person name="Zhong W.-Y."/>
            <person name="Peng D.-H."/>
            <person name="Ahmad S."/>
            <person name="Lan S."/>
            <person name="Zhang J.-S."/>
            <person name="Tsai W.-C."/>
            <person name="Van De Peer Y."/>
            <person name="Liu Z.-J."/>
        </authorList>
    </citation>
    <scope>NUCLEOTIDE SEQUENCE</scope>
    <source>
        <strain evidence="4">SCP</strain>
        <tissue evidence="4">Leaves</tissue>
    </source>
</reference>
<dbReference type="InterPro" id="IPR025315">
    <property type="entry name" value="DUF4220"/>
</dbReference>
<keyword evidence="5" id="KW-1185">Reference proteome</keyword>
<accession>A0AAV9BVP0</accession>
<proteinExistence type="predicted"/>
<dbReference type="InterPro" id="IPR007658">
    <property type="entry name" value="DUF594"/>
</dbReference>
<organism evidence="4 5">
    <name type="scientific">Acorus gramineus</name>
    <name type="common">Dwarf sweet flag</name>
    <dbReference type="NCBI Taxonomy" id="55184"/>
    <lineage>
        <taxon>Eukaryota</taxon>
        <taxon>Viridiplantae</taxon>
        <taxon>Streptophyta</taxon>
        <taxon>Embryophyta</taxon>
        <taxon>Tracheophyta</taxon>
        <taxon>Spermatophyta</taxon>
        <taxon>Magnoliopsida</taxon>
        <taxon>Liliopsida</taxon>
        <taxon>Acoraceae</taxon>
        <taxon>Acorus</taxon>
    </lineage>
</organism>
<reference evidence="4" key="1">
    <citation type="journal article" date="2023" name="Nat. Commun.">
        <title>Diploid and tetraploid genomes of Acorus and the evolution of monocots.</title>
        <authorList>
            <person name="Ma L."/>
            <person name="Liu K.W."/>
            <person name="Li Z."/>
            <person name="Hsiao Y.Y."/>
            <person name="Qi Y."/>
            <person name="Fu T."/>
            <person name="Tang G.D."/>
            <person name="Zhang D."/>
            <person name="Sun W.H."/>
            <person name="Liu D.K."/>
            <person name="Li Y."/>
            <person name="Chen G.Z."/>
            <person name="Liu X.D."/>
            <person name="Liao X.Y."/>
            <person name="Jiang Y.T."/>
            <person name="Yu X."/>
            <person name="Hao Y."/>
            <person name="Huang J."/>
            <person name="Zhao X.W."/>
            <person name="Ke S."/>
            <person name="Chen Y.Y."/>
            <person name="Wu W.L."/>
            <person name="Hsu J.L."/>
            <person name="Lin Y.F."/>
            <person name="Huang M.D."/>
            <person name="Li C.Y."/>
            <person name="Huang L."/>
            <person name="Wang Z.W."/>
            <person name="Zhao X."/>
            <person name="Zhong W.Y."/>
            <person name="Peng D.H."/>
            <person name="Ahmad S."/>
            <person name="Lan S."/>
            <person name="Zhang J.S."/>
            <person name="Tsai W.C."/>
            <person name="Van de Peer Y."/>
            <person name="Liu Z.J."/>
        </authorList>
    </citation>
    <scope>NUCLEOTIDE SEQUENCE</scope>
    <source>
        <strain evidence="4">SCP</strain>
    </source>
</reference>
<evidence type="ECO:0000313" key="4">
    <source>
        <dbReference type="EMBL" id="KAK1280427.1"/>
    </source>
</evidence>
<dbReference type="Pfam" id="PF13968">
    <property type="entry name" value="DUF4220"/>
    <property type="match status" value="1"/>
</dbReference>
<evidence type="ECO:0000313" key="5">
    <source>
        <dbReference type="Proteomes" id="UP001179952"/>
    </source>
</evidence>
<evidence type="ECO:0000259" key="3">
    <source>
        <dbReference type="Pfam" id="PF13968"/>
    </source>
</evidence>
<protein>
    <recommendedName>
        <fullName evidence="3">DUF4220 domain-containing protein</fullName>
    </recommendedName>
</protein>
<dbReference type="Proteomes" id="UP001179952">
    <property type="component" value="Unassembled WGS sequence"/>
</dbReference>
<dbReference type="AlphaFoldDB" id="A0AAV9BVP0"/>
<dbReference type="EMBL" id="JAUJYN010000001">
    <property type="protein sequence ID" value="KAK1280427.1"/>
    <property type="molecule type" value="Genomic_DNA"/>
</dbReference>
<keyword evidence="2" id="KW-0472">Membrane</keyword>
<comment type="caution">
    <text evidence="4">The sequence shown here is derived from an EMBL/GenBank/DDBJ whole genome shotgun (WGS) entry which is preliminary data.</text>
</comment>
<feature type="transmembrane region" description="Helical" evidence="2">
    <location>
        <begin position="298"/>
        <end position="318"/>
    </location>
</feature>
<sequence>MKNGKGGTAIGGEDFNSKVMTSPSSSSSSDGLNDGPMELIAFWSSFLLLHLGGPDTITAFALEDNELWKRHLFGLITQVGLALYVITKSVIMKSGRLNQLLIPTVLVFLVGVLKFGERTWTLRYGSQDKLRESMENIEVESEDDVEAANNTISSTTSSVVDESKILKLYHMFQRLLVGVLKFWERMWMLSHDKLREFMEDIEGESEDYVEAANNTTNNSTTNIVVDESEILPAAHNLYLTFRRLIMDQILTSHDQNKSKPFFMKLTAKQAFRVIEIELSLIYEALYTKAPLVYTIPGVCFRALAFTFITISFIFFQFITDKSRYQDIDLAITYVLLEKRYWSHNMAQYNMLQYYKPHYVKKKMIQWIDLMKEFYQTRNVAVTEELKEFIFKELKRKLIDGQDKKKAVGKVDSPSSSRDYKRLSDCRGERVLQECGYLHDLGWSVVDIEFDESIIIWHLATEFCYNQNSQLPNEGKISLTLSKYMLYLLIFRTPMITTGIRKPYKALFGSMVGESLKNTAWEDFEKTVVFEIYGESTPIEEKVSKPLLRKSRELAEELNKIERTKKWKMVSAVWTEMLCYAASHCRGYNHAQRLSKGGELLTFVWFLMAHFGIGQHYRVEAGHAII</sequence>
<feature type="domain" description="DUF4220" evidence="3">
    <location>
        <begin position="33"/>
        <end position="336"/>
    </location>
</feature>